<dbReference type="Gramene" id="CDF33667">
    <property type="protein sequence ID" value="CDF33667"/>
    <property type="gene ID" value="CHC_T00002219001"/>
</dbReference>
<dbReference type="AlphaFoldDB" id="R7Q540"/>
<proteinExistence type="predicted"/>
<organism evidence="2 3">
    <name type="scientific">Chondrus crispus</name>
    <name type="common">Carrageen Irish moss</name>
    <name type="synonym">Polymorpha crispa</name>
    <dbReference type="NCBI Taxonomy" id="2769"/>
    <lineage>
        <taxon>Eukaryota</taxon>
        <taxon>Rhodophyta</taxon>
        <taxon>Florideophyceae</taxon>
        <taxon>Rhodymeniophycidae</taxon>
        <taxon>Gigartinales</taxon>
        <taxon>Gigartinaceae</taxon>
        <taxon>Chondrus</taxon>
    </lineage>
</organism>
<dbReference type="KEGG" id="ccp:CHC_T00002219001"/>
<keyword evidence="1" id="KW-0472">Membrane</keyword>
<dbReference type="Proteomes" id="UP000012073">
    <property type="component" value="Unassembled WGS sequence"/>
</dbReference>
<protein>
    <submittedName>
        <fullName evidence="2">Uncharacterized protein</fullName>
    </submittedName>
</protein>
<keyword evidence="1" id="KW-0812">Transmembrane</keyword>
<evidence type="ECO:0000256" key="1">
    <source>
        <dbReference type="SAM" id="Phobius"/>
    </source>
</evidence>
<sequence length="207" mass="23024">MIRAISITCSAALVQDTLSSRYRGLQDLKTCNVRPSDVCVPKGGAIDLFWINTIGKNACHKEKPVYFSRYKDGIDNLLTKKCLYMLTLSSSGNELTQREYCGRLLVTGEPALRTGLSFVLPRGSNMTSHLSEKTVFLTDAGVLPTPERYLRATGKCPEQNLTLNVEKLRFFFYMAFSACLFIFLEMILDSQQPPSLEASKLENGSGS</sequence>
<reference evidence="3" key="1">
    <citation type="journal article" date="2013" name="Proc. Natl. Acad. Sci. U.S.A.">
        <title>Genome structure and metabolic features in the red seaweed Chondrus crispus shed light on evolution of the Archaeplastida.</title>
        <authorList>
            <person name="Collen J."/>
            <person name="Porcel B."/>
            <person name="Carre W."/>
            <person name="Ball S.G."/>
            <person name="Chaparro C."/>
            <person name="Tonon T."/>
            <person name="Barbeyron T."/>
            <person name="Michel G."/>
            <person name="Noel B."/>
            <person name="Valentin K."/>
            <person name="Elias M."/>
            <person name="Artiguenave F."/>
            <person name="Arun A."/>
            <person name="Aury J.M."/>
            <person name="Barbosa-Neto J.F."/>
            <person name="Bothwell J.H."/>
            <person name="Bouget F.Y."/>
            <person name="Brillet L."/>
            <person name="Cabello-Hurtado F."/>
            <person name="Capella-Gutierrez S."/>
            <person name="Charrier B."/>
            <person name="Cladiere L."/>
            <person name="Cock J.M."/>
            <person name="Coelho S.M."/>
            <person name="Colleoni C."/>
            <person name="Czjzek M."/>
            <person name="Da Silva C."/>
            <person name="Delage L."/>
            <person name="Denoeud F."/>
            <person name="Deschamps P."/>
            <person name="Dittami S.M."/>
            <person name="Gabaldon T."/>
            <person name="Gachon C.M."/>
            <person name="Groisillier A."/>
            <person name="Herve C."/>
            <person name="Jabbari K."/>
            <person name="Katinka M."/>
            <person name="Kloareg B."/>
            <person name="Kowalczyk N."/>
            <person name="Labadie K."/>
            <person name="Leblanc C."/>
            <person name="Lopez P.J."/>
            <person name="McLachlan D.H."/>
            <person name="Meslet-Cladiere L."/>
            <person name="Moustafa A."/>
            <person name="Nehr Z."/>
            <person name="Nyvall Collen P."/>
            <person name="Panaud O."/>
            <person name="Partensky F."/>
            <person name="Poulain J."/>
            <person name="Rensing S.A."/>
            <person name="Rousvoal S."/>
            <person name="Samson G."/>
            <person name="Symeonidi A."/>
            <person name="Weissenbach J."/>
            <person name="Zambounis A."/>
            <person name="Wincker P."/>
            <person name="Boyen C."/>
        </authorList>
    </citation>
    <scope>NUCLEOTIDE SEQUENCE [LARGE SCALE GENOMIC DNA]</scope>
    <source>
        <strain evidence="3">cv. Stackhouse</strain>
    </source>
</reference>
<feature type="transmembrane region" description="Helical" evidence="1">
    <location>
        <begin position="170"/>
        <end position="188"/>
    </location>
</feature>
<dbReference type="GeneID" id="17321203"/>
<name>R7Q540_CHOCR</name>
<gene>
    <name evidence="2" type="ORF">CHC_T00002219001</name>
</gene>
<keyword evidence="1" id="KW-1133">Transmembrane helix</keyword>
<keyword evidence="3" id="KW-1185">Reference proteome</keyword>
<dbReference type="EMBL" id="HG001653">
    <property type="protein sequence ID" value="CDF33667.1"/>
    <property type="molecule type" value="Genomic_DNA"/>
</dbReference>
<accession>R7Q540</accession>
<dbReference type="STRING" id="2769.R7Q540"/>
<dbReference type="RefSeq" id="XP_005713486.1">
    <property type="nucleotide sequence ID" value="XM_005713429.1"/>
</dbReference>
<evidence type="ECO:0000313" key="2">
    <source>
        <dbReference type="EMBL" id="CDF33667.1"/>
    </source>
</evidence>
<evidence type="ECO:0000313" key="3">
    <source>
        <dbReference type="Proteomes" id="UP000012073"/>
    </source>
</evidence>